<dbReference type="Pfam" id="PF00404">
    <property type="entry name" value="Dockerin_1"/>
    <property type="match status" value="1"/>
</dbReference>
<dbReference type="Proteomes" id="UP000278085">
    <property type="component" value="Unassembled WGS sequence"/>
</dbReference>
<feature type="chain" id="PRO_5019030887" description="Dockerin domain-containing protein" evidence="1">
    <location>
        <begin position="43"/>
        <end position="1002"/>
    </location>
</feature>
<feature type="domain" description="Dockerin" evidence="2">
    <location>
        <begin position="937"/>
        <end position="1002"/>
    </location>
</feature>
<protein>
    <recommendedName>
        <fullName evidence="2">Dockerin domain-containing protein</fullName>
    </recommendedName>
</protein>
<evidence type="ECO:0000313" key="3">
    <source>
        <dbReference type="EMBL" id="RSZ60569.1"/>
    </source>
</evidence>
<dbReference type="Gene3D" id="1.10.1330.10">
    <property type="entry name" value="Dockerin domain"/>
    <property type="match status" value="1"/>
</dbReference>
<dbReference type="GO" id="GO:0000272">
    <property type="term" value="P:polysaccharide catabolic process"/>
    <property type="evidence" value="ECO:0007669"/>
    <property type="project" value="InterPro"/>
</dbReference>
<dbReference type="AlphaFoldDB" id="A0A430HSW2"/>
<accession>A0A430HSW2</accession>
<dbReference type="InterPro" id="IPR036439">
    <property type="entry name" value="Dockerin_dom_sf"/>
</dbReference>
<dbReference type="CDD" id="cd14256">
    <property type="entry name" value="Dockerin_I"/>
    <property type="match status" value="1"/>
</dbReference>
<dbReference type="InterPro" id="IPR002105">
    <property type="entry name" value="Dockerin_1_rpt"/>
</dbReference>
<dbReference type="InterPro" id="IPR024079">
    <property type="entry name" value="MetalloPept_cat_dom_sf"/>
</dbReference>
<proteinExistence type="predicted"/>
<evidence type="ECO:0000313" key="4">
    <source>
        <dbReference type="Proteomes" id="UP000278085"/>
    </source>
</evidence>
<dbReference type="InterPro" id="IPR013783">
    <property type="entry name" value="Ig-like_fold"/>
</dbReference>
<comment type="caution">
    <text evidence="3">The sequence shown here is derived from an EMBL/GenBank/DDBJ whole genome shotgun (WGS) entry which is preliminary data.</text>
</comment>
<keyword evidence="1" id="KW-0732">Signal</keyword>
<dbReference type="OrthoDB" id="5242130at2"/>
<reference evidence="3 4" key="1">
    <citation type="submission" date="2018-12" db="EMBL/GenBank/DDBJ databases">
        <authorList>
            <person name="Yang E."/>
        </authorList>
    </citation>
    <scope>NUCLEOTIDE SEQUENCE [LARGE SCALE GENOMIC DNA]</scope>
    <source>
        <strain evidence="3 4">SOD</strain>
    </source>
</reference>
<dbReference type="Gene3D" id="2.60.40.10">
    <property type="entry name" value="Immunoglobulins"/>
    <property type="match status" value="1"/>
</dbReference>
<dbReference type="Pfam" id="PF13574">
    <property type="entry name" value="Reprolysin_2"/>
    <property type="match status" value="1"/>
</dbReference>
<dbReference type="PROSITE" id="PS51766">
    <property type="entry name" value="DOCKERIN"/>
    <property type="match status" value="1"/>
</dbReference>
<dbReference type="InterPro" id="IPR016134">
    <property type="entry name" value="Dockerin_dom"/>
</dbReference>
<sequence>MKPWNPLYNGGLHHPRSAACKKSSLALCIALAFAAAAPVAQAAAAGPAAAAAAVSTQRAAPYWQDATVATGRMGIASAKTPALALKRFRGATLDAAGMASLTASAPLERGSGTLAASQTISLPHPDGGYQRFTLVESPIMEAGLAARHPGIKTYKGRGIDDPSATLRMDITPLGLHASVRSANGGWYVDPYYHLDTSLYASYSRSDLINQHGPLIEGALPEAQLALSQSFYKEGVPVEVRGTGFVPGASVSLTVRGEGDSAALHSAVATADAKGTISVTLPAGRAGAFELSATDGKSASAAPFRVMDGDMAPNVAVADQLRTYRLALVTDPTYASYFGGSANVTAAKVTLINRVTQIYEDETAIRLVLIDATDALNLDTPAQMTEANGPCGTAACFTPAQASGCGSGTLTRNRVVTGLLAGAGNFDVGHIALGLNGGGVASLGVVGANAKAQGCTGLPVPIGDSFAVDYVAHELGHQFAGNHTFNGVTSNCSGGNRNPGTSVEVGSGSSIMAYAGICSTDNLQPHSDPYWSQRSFDEIVAYTSSAESTLNEVQIAALRGFNTAGQQFRISVNGNLSAPIVRGTNFTTGGVKAALEGSPGWPAGATVTVSALSDSAFTVTFNGALAGVDVAPLQLVDCTAGCSGFFGEVAVGGPTKRGGTVASTGNNAPVVTVPASYTIPVRTPFALTGSASDADGDPLTYMWEQNDRGASSGTGLTSNTKLNGPLFRQFGTRATVTAAGTIEYNSPGENHTTADPTRVFPDMLQILSNNTNAVTGACATAATPPSLANIECYSEYLPTAAYVGLAGTNASPASLNFKLTVRDGRGGVNSAGTRLVLAPGAGPFLVTSQNTAATLDPGSLQTVTWDVANTDVAPVGVGSVNIALSTDGGKTWPVLLAEGVPNNGSATVTLPSAPASAARIKVEAVGNVFFDISNADVGIHLAGDQNLDGNVDCVDLALVKAAFGKRTGQEGFDARADVVADGMVNARDLTFVAQRLAKGAACN</sequence>
<dbReference type="EMBL" id="RXLQ01000002">
    <property type="protein sequence ID" value="RSZ60569.1"/>
    <property type="molecule type" value="Genomic_DNA"/>
</dbReference>
<evidence type="ECO:0000259" key="2">
    <source>
        <dbReference type="PROSITE" id="PS51766"/>
    </source>
</evidence>
<dbReference type="Gene3D" id="3.40.390.10">
    <property type="entry name" value="Collagenase (Catalytic Domain)"/>
    <property type="match status" value="1"/>
</dbReference>
<dbReference type="GO" id="GO:0004553">
    <property type="term" value="F:hydrolase activity, hydrolyzing O-glycosyl compounds"/>
    <property type="evidence" value="ECO:0007669"/>
    <property type="project" value="InterPro"/>
</dbReference>
<feature type="signal peptide" evidence="1">
    <location>
        <begin position="1"/>
        <end position="42"/>
    </location>
</feature>
<gene>
    <name evidence="3" type="ORF">EJB06_05040</name>
</gene>
<organism evidence="3 4">
    <name type="scientific">Massilia atriviolacea</name>
    <dbReference type="NCBI Taxonomy" id="2495579"/>
    <lineage>
        <taxon>Bacteria</taxon>
        <taxon>Pseudomonadati</taxon>
        <taxon>Pseudomonadota</taxon>
        <taxon>Betaproteobacteria</taxon>
        <taxon>Burkholderiales</taxon>
        <taxon>Oxalobacteraceae</taxon>
        <taxon>Telluria group</taxon>
        <taxon>Massilia</taxon>
    </lineage>
</organism>
<name>A0A430HSW2_9BURK</name>
<dbReference type="GO" id="GO:0008237">
    <property type="term" value="F:metallopeptidase activity"/>
    <property type="evidence" value="ECO:0007669"/>
    <property type="project" value="InterPro"/>
</dbReference>
<dbReference type="SUPFAM" id="SSF63446">
    <property type="entry name" value="Type I dockerin domain"/>
    <property type="match status" value="1"/>
</dbReference>
<keyword evidence="4" id="KW-1185">Reference proteome</keyword>
<evidence type="ECO:0000256" key="1">
    <source>
        <dbReference type="SAM" id="SignalP"/>
    </source>
</evidence>
<dbReference type="SUPFAM" id="SSF55486">
    <property type="entry name" value="Metalloproteases ('zincins'), catalytic domain"/>
    <property type="match status" value="1"/>
</dbReference>